<feature type="compositionally biased region" description="Basic and acidic residues" evidence="6">
    <location>
        <begin position="1196"/>
        <end position="1205"/>
    </location>
</feature>
<evidence type="ECO:0000256" key="1">
    <source>
        <dbReference type="ARBA" id="ARBA00022723"/>
    </source>
</evidence>
<feature type="region of interest" description="Disordered" evidence="6">
    <location>
        <begin position="473"/>
        <end position="500"/>
    </location>
</feature>
<dbReference type="GO" id="GO:0008270">
    <property type="term" value="F:zinc ion binding"/>
    <property type="evidence" value="ECO:0007669"/>
    <property type="project" value="UniProtKB-KW"/>
</dbReference>
<evidence type="ECO:0000313" key="9">
    <source>
        <dbReference type="Proteomes" id="UP000604825"/>
    </source>
</evidence>
<feature type="compositionally biased region" description="Basic and acidic residues" evidence="6">
    <location>
        <begin position="999"/>
        <end position="1009"/>
    </location>
</feature>
<dbReference type="Pfam" id="PF23121">
    <property type="entry name" value="SPOC_AIPP2"/>
    <property type="match status" value="1"/>
</dbReference>
<keyword evidence="2" id="KW-0863">Zinc-finger</keyword>
<accession>A0A811SGG6</accession>
<dbReference type="GO" id="GO:0140566">
    <property type="term" value="F:histone reader activity"/>
    <property type="evidence" value="ECO:0007669"/>
    <property type="project" value="InterPro"/>
</dbReference>
<feature type="compositionally biased region" description="Basic and acidic residues" evidence="6">
    <location>
        <begin position="174"/>
        <end position="184"/>
    </location>
</feature>
<feature type="region of interest" description="Disordered" evidence="6">
    <location>
        <begin position="605"/>
        <end position="632"/>
    </location>
</feature>
<evidence type="ECO:0000256" key="3">
    <source>
        <dbReference type="ARBA" id="ARBA00022833"/>
    </source>
</evidence>
<feature type="region of interest" description="Disordered" evidence="6">
    <location>
        <begin position="993"/>
        <end position="1012"/>
    </location>
</feature>
<keyword evidence="9" id="KW-1185">Reference proteome</keyword>
<feature type="region of interest" description="Disordered" evidence="6">
    <location>
        <begin position="174"/>
        <end position="198"/>
    </location>
</feature>
<dbReference type="InterPro" id="IPR056280">
    <property type="entry name" value="AIPP2-like_SPOC"/>
</dbReference>
<sequence>MRLRNSDRAPRSSGRLNNVASWISEIKDTSNVAVRKKRGRRAPPSAKRLRDKRVDKAIESDGAVDSDSDDTDGQVGKGQPSAHIEEHVDGRTGDDLAKAGHSGNSSNGPSSASEEQDHSTNSKDKLQKASSQNTKKGFGNSTNSKQGASHLEQEGANEDGSHVQVTAVYKDIDKESSQKIRDDASDAQVDTTSSDDKSSEEVEDVKVCDICGDIGEEEKLAVCSRCNDARRAHGTLLSTCFHYVFSDIACGNEYVLISLCFRYCMMVMMEEVPDGDWLCEDCQTAVESEKENRLEKSQVKVDTSKELSFEGEINKPAIAAKSRSSSDCELKAENIENKESDTTNEGNDMVKTRTEEDAAMTSSIRDTIPETGGLYMGADSRKRLQPSHEIFMSDADKGKQPSHQVATSLAVNALKNQAPQSRGQLSKSTSFNNSKVPKVKQLLNEVPQKPKIWKESWSSLISKKEGPISMTTKSATFKKPKPCEPANKAKSSILSPAEEPRATNQLVSQNVTNGQCSSILGPPSATASMVAPVLKTDTTAQLLSTRNNTADSNNLGAVHVQGGKNSLGNSELKKPPLAKVPGSMMLSNAEKSSGGILGSGAHRKVIQNSDPSHRDTKIKDQTGFRQGAASSNRTIRCQRCNEAGHSAQSCGFEKLHSSSVKPLSEQNLKDASAKRNKTSETSTLAFSEKASSREENQSEHIVKCGTYQNLINGPKDMLPSPFSHVKKPSLSPRANVQDMGYILSIPGSGVDYSKLKFKDNHPSLSATVGTSADNGCIMPNDHRNEPAQGFSAGDEPMTSTVPELDWIWQGGFELQRTGRSPELCDGFQAHLSCSASQLVLDVVKKFPSKVQLEEVPRQNSWPTQFQENGPTYDNIGLFFFARDVQSYENHYSKLVENMLKNDLVLRGSVGTVELLIFPSNILSKNFQRWNMFYFLWGLFRDSKKDSFNLPSYVSTRRLERNFNDDSRPMDWSTSALSSTHSFSQNRSGFAELGPNLKPDYPEHQDKMRDTFGGNVSERDFDVNMVPVTCSVSLTHLQEDHVNTCEVSTGALDRSHASGGASKRSFEMAKVADEVDEEPEHKKIKLDNVVSMNSGSCENAYNGRLSSKVHPLSASSLNDGTSNKLMAGSSSSDGKCVFPLDLNAVDDENIINIPSSDDEELPDPVPLQVGKQTKGDLSLSLAFPSGKELGSKPQFEPQRHLPERSNRNNTSSIWGQQ</sequence>
<evidence type="ECO:0000256" key="6">
    <source>
        <dbReference type="SAM" id="MobiDB-lite"/>
    </source>
</evidence>
<dbReference type="OrthoDB" id="787137at2759"/>
<comment type="caution">
    <text evidence="8">The sequence shown here is derived from an EMBL/GenBank/DDBJ whole genome shotgun (WGS) entry which is preliminary data.</text>
</comment>
<evidence type="ECO:0000313" key="8">
    <source>
        <dbReference type="EMBL" id="CAD6340513.1"/>
    </source>
</evidence>
<dbReference type="InterPro" id="IPR013083">
    <property type="entry name" value="Znf_RING/FYVE/PHD"/>
</dbReference>
<dbReference type="EMBL" id="CAJGYO010000019">
    <property type="protein sequence ID" value="CAD6340513.1"/>
    <property type="molecule type" value="Genomic_DNA"/>
</dbReference>
<reference evidence="8" key="1">
    <citation type="submission" date="2020-10" db="EMBL/GenBank/DDBJ databases">
        <authorList>
            <person name="Han B."/>
            <person name="Lu T."/>
            <person name="Zhao Q."/>
            <person name="Huang X."/>
            <person name="Zhao Y."/>
        </authorList>
    </citation>
    <scope>NUCLEOTIDE SEQUENCE</scope>
</reference>
<dbReference type="InterPro" id="IPR049914">
    <property type="entry name" value="PHD1-3/5-6"/>
</dbReference>
<feature type="compositionally biased region" description="Basic and acidic residues" evidence="6">
    <location>
        <begin position="83"/>
        <end position="98"/>
    </location>
</feature>
<name>A0A811SGG6_9POAL</name>
<feature type="compositionally biased region" description="Basic and acidic residues" evidence="6">
    <location>
        <begin position="115"/>
        <end position="127"/>
    </location>
</feature>
<dbReference type="Gene3D" id="3.30.40.10">
    <property type="entry name" value="Zinc/RING finger domain, C3HC4 (zinc finger)"/>
    <property type="match status" value="1"/>
</dbReference>
<protein>
    <recommendedName>
        <fullName evidence="7">AIPP2-like SPOC-like domain-containing protein</fullName>
    </recommendedName>
</protein>
<feature type="region of interest" description="Disordered" evidence="6">
    <location>
        <begin position="1151"/>
        <end position="1216"/>
    </location>
</feature>
<gene>
    <name evidence="8" type="ORF">NCGR_LOCUS64611</name>
</gene>
<feature type="compositionally biased region" description="Basic and acidic residues" evidence="6">
    <location>
        <begin position="690"/>
        <end position="699"/>
    </location>
</feature>
<feature type="compositionally biased region" description="Low complexity" evidence="6">
    <location>
        <begin position="99"/>
        <end position="113"/>
    </location>
</feature>
<feature type="compositionally biased region" description="Polar residues" evidence="6">
    <location>
        <begin position="1206"/>
        <end position="1216"/>
    </location>
</feature>
<keyword evidence="1" id="KW-0479">Metal-binding</keyword>
<keyword evidence="5" id="KW-0804">Transcription</keyword>
<dbReference type="AlphaFoldDB" id="A0A811SGG6"/>
<dbReference type="GO" id="GO:0034244">
    <property type="term" value="P:negative regulation of transcription elongation by RNA polymerase II"/>
    <property type="evidence" value="ECO:0007669"/>
    <property type="project" value="InterPro"/>
</dbReference>
<feature type="compositionally biased region" description="Basic and acidic residues" evidence="6">
    <location>
        <begin position="611"/>
        <end position="622"/>
    </location>
</feature>
<proteinExistence type="predicted"/>
<feature type="domain" description="AIPP2-like SPOC-like" evidence="7">
    <location>
        <begin position="808"/>
        <end position="939"/>
    </location>
</feature>
<organism evidence="8 9">
    <name type="scientific">Miscanthus lutarioriparius</name>
    <dbReference type="NCBI Taxonomy" id="422564"/>
    <lineage>
        <taxon>Eukaryota</taxon>
        <taxon>Viridiplantae</taxon>
        <taxon>Streptophyta</taxon>
        <taxon>Embryophyta</taxon>
        <taxon>Tracheophyta</taxon>
        <taxon>Spermatophyta</taxon>
        <taxon>Magnoliopsida</taxon>
        <taxon>Liliopsida</taxon>
        <taxon>Poales</taxon>
        <taxon>Poaceae</taxon>
        <taxon>PACMAD clade</taxon>
        <taxon>Panicoideae</taxon>
        <taxon>Andropogonodae</taxon>
        <taxon>Andropogoneae</taxon>
        <taxon>Saccharinae</taxon>
        <taxon>Miscanthus</taxon>
    </lineage>
</organism>
<feature type="compositionally biased region" description="Basic residues" evidence="6">
    <location>
        <begin position="34"/>
        <end position="51"/>
    </location>
</feature>
<feature type="compositionally biased region" description="Polar residues" evidence="6">
    <location>
        <begin position="128"/>
        <end position="147"/>
    </location>
</feature>
<evidence type="ECO:0000259" key="7">
    <source>
        <dbReference type="Pfam" id="PF23121"/>
    </source>
</evidence>
<feature type="compositionally biased region" description="Acidic residues" evidence="6">
    <location>
        <begin position="62"/>
        <end position="72"/>
    </location>
</feature>
<feature type="region of interest" description="Disordered" evidence="6">
    <location>
        <begin position="658"/>
        <end position="699"/>
    </location>
</feature>
<dbReference type="Proteomes" id="UP000604825">
    <property type="component" value="Unassembled WGS sequence"/>
</dbReference>
<dbReference type="PANTHER" id="PTHR33304:SF61">
    <property type="entry name" value="RING_FYVE_PHD ZINC FINGER SUPERFAMILY PROTEIN"/>
    <property type="match status" value="1"/>
</dbReference>
<feature type="region of interest" description="Disordered" evidence="6">
    <location>
        <begin position="32"/>
        <end position="162"/>
    </location>
</feature>
<evidence type="ECO:0000256" key="5">
    <source>
        <dbReference type="ARBA" id="ARBA00023163"/>
    </source>
</evidence>
<dbReference type="PANTHER" id="PTHR33304">
    <property type="match status" value="1"/>
</dbReference>
<keyword evidence="4" id="KW-0805">Transcription regulation</keyword>
<evidence type="ECO:0000256" key="2">
    <source>
        <dbReference type="ARBA" id="ARBA00022771"/>
    </source>
</evidence>
<keyword evidence="3" id="KW-0862">Zinc</keyword>
<evidence type="ECO:0000256" key="4">
    <source>
        <dbReference type="ARBA" id="ARBA00023015"/>
    </source>
</evidence>